<protein>
    <submittedName>
        <fullName evidence="1">Uncharacterized protein</fullName>
    </submittedName>
</protein>
<dbReference type="Proteomes" id="UP000814140">
    <property type="component" value="Unassembled WGS sequence"/>
</dbReference>
<accession>A0ACB8SH84</accession>
<name>A0ACB8SH84_9AGAM</name>
<gene>
    <name evidence="1" type="ORF">BV25DRAFT_1833040</name>
</gene>
<organism evidence="1 2">
    <name type="scientific">Artomyces pyxidatus</name>
    <dbReference type="NCBI Taxonomy" id="48021"/>
    <lineage>
        <taxon>Eukaryota</taxon>
        <taxon>Fungi</taxon>
        <taxon>Dikarya</taxon>
        <taxon>Basidiomycota</taxon>
        <taxon>Agaricomycotina</taxon>
        <taxon>Agaricomycetes</taxon>
        <taxon>Russulales</taxon>
        <taxon>Auriscalpiaceae</taxon>
        <taxon>Artomyces</taxon>
    </lineage>
</organism>
<reference evidence="1" key="2">
    <citation type="journal article" date="2022" name="New Phytol.">
        <title>Evolutionary transition to the ectomycorrhizal habit in the genomes of a hyperdiverse lineage of mushroom-forming fungi.</title>
        <authorList>
            <person name="Looney B."/>
            <person name="Miyauchi S."/>
            <person name="Morin E."/>
            <person name="Drula E."/>
            <person name="Courty P.E."/>
            <person name="Kohler A."/>
            <person name="Kuo A."/>
            <person name="LaButti K."/>
            <person name="Pangilinan J."/>
            <person name="Lipzen A."/>
            <person name="Riley R."/>
            <person name="Andreopoulos W."/>
            <person name="He G."/>
            <person name="Johnson J."/>
            <person name="Nolan M."/>
            <person name="Tritt A."/>
            <person name="Barry K.W."/>
            <person name="Grigoriev I.V."/>
            <person name="Nagy L.G."/>
            <person name="Hibbett D."/>
            <person name="Henrissat B."/>
            <person name="Matheny P.B."/>
            <person name="Labbe J."/>
            <person name="Martin F.M."/>
        </authorList>
    </citation>
    <scope>NUCLEOTIDE SEQUENCE</scope>
    <source>
        <strain evidence="1">HHB10654</strain>
    </source>
</reference>
<proteinExistence type="predicted"/>
<evidence type="ECO:0000313" key="2">
    <source>
        <dbReference type="Proteomes" id="UP000814140"/>
    </source>
</evidence>
<sequence length="171" mass="18909">METSLVRFENRGARSRTRGLSGRRRCACSKLFSRRCRGRWIWRVRNIPCRLVWDGRVWNAAQVLCPRRLDQDGKPVACRRWISRIVDGVVVSNAHGPPASCTRAIGQGASKLNPPFVAPPPCPSSYPARIQQPQSKTKASQQDSIRDAASAVDRATLAASSTRAAARLFLA</sequence>
<evidence type="ECO:0000313" key="1">
    <source>
        <dbReference type="EMBL" id="KAI0055587.1"/>
    </source>
</evidence>
<keyword evidence="2" id="KW-1185">Reference proteome</keyword>
<reference evidence="1" key="1">
    <citation type="submission" date="2021-03" db="EMBL/GenBank/DDBJ databases">
        <authorList>
            <consortium name="DOE Joint Genome Institute"/>
            <person name="Ahrendt S."/>
            <person name="Looney B.P."/>
            <person name="Miyauchi S."/>
            <person name="Morin E."/>
            <person name="Drula E."/>
            <person name="Courty P.E."/>
            <person name="Chicoki N."/>
            <person name="Fauchery L."/>
            <person name="Kohler A."/>
            <person name="Kuo A."/>
            <person name="Labutti K."/>
            <person name="Pangilinan J."/>
            <person name="Lipzen A."/>
            <person name="Riley R."/>
            <person name="Andreopoulos W."/>
            <person name="He G."/>
            <person name="Johnson J."/>
            <person name="Barry K.W."/>
            <person name="Grigoriev I.V."/>
            <person name="Nagy L."/>
            <person name="Hibbett D."/>
            <person name="Henrissat B."/>
            <person name="Matheny P.B."/>
            <person name="Labbe J."/>
            <person name="Martin F."/>
        </authorList>
    </citation>
    <scope>NUCLEOTIDE SEQUENCE</scope>
    <source>
        <strain evidence="1">HHB10654</strain>
    </source>
</reference>
<comment type="caution">
    <text evidence="1">The sequence shown here is derived from an EMBL/GenBank/DDBJ whole genome shotgun (WGS) entry which is preliminary data.</text>
</comment>
<dbReference type="EMBL" id="MU277286">
    <property type="protein sequence ID" value="KAI0055587.1"/>
    <property type="molecule type" value="Genomic_DNA"/>
</dbReference>